<accession>A0ACC2NGY9</accession>
<reference evidence="1" key="1">
    <citation type="submission" date="2023-04" db="EMBL/GenBank/DDBJ databases">
        <title>A chromosome-level genome assembly of the parasitoid wasp Eretmocerus hayati.</title>
        <authorList>
            <person name="Zhong Y."/>
            <person name="Liu S."/>
            <person name="Liu Y."/>
        </authorList>
    </citation>
    <scope>NUCLEOTIDE SEQUENCE</scope>
    <source>
        <strain evidence="1">ZJU_SS_LIU_2023</strain>
    </source>
</reference>
<evidence type="ECO:0000313" key="1">
    <source>
        <dbReference type="EMBL" id="KAJ8670372.1"/>
    </source>
</evidence>
<dbReference type="EMBL" id="CM056743">
    <property type="protein sequence ID" value="KAJ8670372.1"/>
    <property type="molecule type" value="Genomic_DNA"/>
</dbReference>
<sequence>MSSARTQAMRRRASDGSEPGRVVGSVEAKLWPLSKVGNRAKATELHREADRLYYRGDYESALVLYHRAAHLCPRESLHMVSARRTEAAINSSAKPPRELLYAKRGPLSSTMASKAKMSKIAMKKTRHQLANSTDALHKAYKDLDLIEINEQDLWPGESVTRGTSSTSLSTSNKSRRMLRQLDRCVRATYRELEAAYGSGDTETVHKLGDELVNLVSLSEEPRQNQVEAYRYLAMKQVALGRHDRALELASKMLFLAKSGTNDIELVVRALTTLGKVHLSFGHVNALVREWERLVDDIKSEPMAQAWLYHEIGRCHLQLGNLEPAVHSANLSLERATSCPTSATCKWLLRAELLRGEALVRLGRPYQALDAFKSAEAAADPQREPQRLVNHVRNLIKKLTRLLDDTSCDSPSIVVEPIDLSMLRKTEGDGEQQEDQGDAEPNNSIGSDEQLPTRKRHVEDSQVARILQRTKELGRLVNPSSAAASDDHLALDENSSIDEDSQQEKQPDTGRTRIISRLHQSESEDERTFYPDELLPLNDPETLQSHRSDDDDDNVNDRVEEDFRDAESDSRDGESLASDRGNILLLSSDGNLKKVVFF</sequence>
<gene>
    <name evidence="1" type="ORF">QAD02_001631</name>
</gene>
<proteinExistence type="predicted"/>
<organism evidence="1 2">
    <name type="scientific">Eretmocerus hayati</name>
    <dbReference type="NCBI Taxonomy" id="131215"/>
    <lineage>
        <taxon>Eukaryota</taxon>
        <taxon>Metazoa</taxon>
        <taxon>Ecdysozoa</taxon>
        <taxon>Arthropoda</taxon>
        <taxon>Hexapoda</taxon>
        <taxon>Insecta</taxon>
        <taxon>Pterygota</taxon>
        <taxon>Neoptera</taxon>
        <taxon>Endopterygota</taxon>
        <taxon>Hymenoptera</taxon>
        <taxon>Apocrita</taxon>
        <taxon>Proctotrupomorpha</taxon>
        <taxon>Chalcidoidea</taxon>
        <taxon>Aphelinidae</taxon>
        <taxon>Aphelininae</taxon>
        <taxon>Eretmocerus</taxon>
    </lineage>
</organism>
<keyword evidence="2" id="KW-1185">Reference proteome</keyword>
<name>A0ACC2NGY9_9HYME</name>
<dbReference type="Proteomes" id="UP001239111">
    <property type="component" value="Chromosome 3"/>
</dbReference>
<evidence type="ECO:0000313" key="2">
    <source>
        <dbReference type="Proteomes" id="UP001239111"/>
    </source>
</evidence>
<comment type="caution">
    <text evidence="1">The sequence shown here is derived from an EMBL/GenBank/DDBJ whole genome shotgun (WGS) entry which is preliminary data.</text>
</comment>
<protein>
    <submittedName>
        <fullName evidence="1">Uncharacterized protein</fullName>
    </submittedName>
</protein>